<dbReference type="AlphaFoldDB" id="A0A8D8WTV9"/>
<dbReference type="EMBL" id="HBUF01228244">
    <property type="protein sequence ID" value="CAG6672331.1"/>
    <property type="molecule type" value="Transcribed_RNA"/>
</dbReference>
<reference evidence="1" key="1">
    <citation type="submission" date="2021-05" db="EMBL/GenBank/DDBJ databases">
        <authorList>
            <person name="Alioto T."/>
            <person name="Alioto T."/>
            <person name="Gomez Garrido J."/>
        </authorList>
    </citation>
    <scope>NUCLEOTIDE SEQUENCE</scope>
</reference>
<dbReference type="EMBL" id="HBUF01228242">
    <property type="protein sequence ID" value="CAG6672325.1"/>
    <property type="molecule type" value="Transcribed_RNA"/>
</dbReference>
<name>A0A8D8WTV9_9HEMI</name>
<proteinExistence type="predicted"/>
<evidence type="ECO:0000313" key="1">
    <source>
        <dbReference type="EMBL" id="CAG6672328.1"/>
    </source>
</evidence>
<sequence length="104" mass="12111">MRKYFAHFRLKKNSKNSVGRYNTTVKKIFLENILSKECNPSSFRVGTSILRKRRVSIAHVCFLIQPACIPASQRHLVTEGNKICLCRLKTVLFRLMLVFYFAIT</sequence>
<dbReference type="EMBL" id="HBUF01228243">
    <property type="protein sequence ID" value="CAG6672328.1"/>
    <property type="molecule type" value="Transcribed_RNA"/>
</dbReference>
<protein>
    <submittedName>
        <fullName evidence="1">Uncharacterized protein</fullName>
    </submittedName>
</protein>
<accession>A0A8D8WTV9</accession>
<organism evidence="1">
    <name type="scientific">Cacopsylla melanoneura</name>
    <dbReference type="NCBI Taxonomy" id="428564"/>
    <lineage>
        <taxon>Eukaryota</taxon>
        <taxon>Metazoa</taxon>
        <taxon>Ecdysozoa</taxon>
        <taxon>Arthropoda</taxon>
        <taxon>Hexapoda</taxon>
        <taxon>Insecta</taxon>
        <taxon>Pterygota</taxon>
        <taxon>Neoptera</taxon>
        <taxon>Paraneoptera</taxon>
        <taxon>Hemiptera</taxon>
        <taxon>Sternorrhyncha</taxon>
        <taxon>Psylloidea</taxon>
        <taxon>Psyllidae</taxon>
        <taxon>Psyllinae</taxon>
        <taxon>Cacopsylla</taxon>
    </lineage>
</organism>